<name>A0AAD1DNE6_9FLAO</name>
<proteinExistence type="predicted"/>
<dbReference type="AlphaFoldDB" id="A0AAD1DNE6"/>
<accession>A0AAD1DNE6</accession>
<reference evidence="3 4" key="1">
    <citation type="submission" date="2018-11" db="EMBL/GenBank/DDBJ databases">
        <title>Proposal to divide the Flavobacteriaceae and reorganize its genera based on Amino Acid Identity values calculated from whole genome sequences.</title>
        <authorList>
            <person name="Nicholson A.C."/>
            <person name="Gulvik C.A."/>
            <person name="Whitney A.M."/>
            <person name="Humrighouse B.W."/>
            <person name="Bell M."/>
            <person name="Holmes B."/>
            <person name="Steigerwalt A.G."/>
            <person name="Villarma A."/>
            <person name="Sheth M."/>
            <person name="Batra D."/>
            <person name="Pryor J."/>
            <person name="Bernardet J.-F."/>
            <person name="Hugo C."/>
            <person name="Kampfer P."/>
            <person name="Newman J."/>
            <person name="McQuiston J.R."/>
        </authorList>
    </citation>
    <scope>NUCLEOTIDE SEQUENCE [LARGE SCALE GENOMIC DNA]</scope>
    <source>
        <strain evidence="1 3">G0207</strain>
        <strain evidence="2 4">H5143</strain>
    </source>
</reference>
<organism evidence="1 3">
    <name type="scientific">Chryseobacterium shandongense</name>
    <dbReference type="NCBI Taxonomy" id="1493872"/>
    <lineage>
        <taxon>Bacteria</taxon>
        <taxon>Pseudomonadati</taxon>
        <taxon>Bacteroidota</taxon>
        <taxon>Flavobacteriia</taxon>
        <taxon>Flavobacteriales</taxon>
        <taxon>Weeksellaceae</taxon>
        <taxon>Chryseobacterium group</taxon>
        <taxon>Chryseobacterium</taxon>
    </lineage>
</organism>
<sequence length="268" mass="31072">MEKHPAEEFRNLRAKYFSIANKHGFDKAFYILETDREKNHFNPQVYTGLLSELIFYNEGCDVMDLTPTLDCGDHCDFRGSYNNNSARFDVTSSLTYKDLDTYSDYQKKGQKYYIALIDHDSKKIDRIIDINFPFCKECGGHLINIVLIGDTKYTNNGTPTQSQQIIEMCSQDISHKNYIKEYEYFIPSMNNEIKNSKGFLQDEISKKHGINNALFFGKLINDKIHACGHEKLINSGSIDDGDWSTELFWMSDMVDSILPNQFDTSLWY</sequence>
<dbReference type="RefSeq" id="WP_123855043.1">
    <property type="nucleotide sequence ID" value="NZ_CP033912.1"/>
</dbReference>
<dbReference type="Proteomes" id="UP000281741">
    <property type="component" value="Chromosome"/>
</dbReference>
<dbReference type="Proteomes" id="UP000274073">
    <property type="component" value="Chromosome"/>
</dbReference>
<keyword evidence="4" id="KW-1185">Reference proteome</keyword>
<dbReference type="EMBL" id="CP033912">
    <property type="protein sequence ID" value="AZA96676.1"/>
    <property type="molecule type" value="Genomic_DNA"/>
</dbReference>
<evidence type="ECO:0000313" key="2">
    <source>
        <dbReference type="EMBL" id="AZA96676.1"/>
    </source>
</evidence>
<protein>
    <submittedName>
        <fullName evidence="1">Uncharacterized protein</fullName>
    </submittedName>
</protein>
<evidence type="ECO:0000313" key="1">
    <source>
        <dbReference type="EMBL" id="AZA88115.1"/>
    </source>
</evidence>
<dbReference type="EMBL" id="CP033915">
    <property type="protein sequence ID" value="AZA88115.1"/>
    <property type="molecule type" value="Genomic_DNA"/>
</dbReference>
<evidence type="ECO:0000313" key="4">
    <source>
        <dbReference type="Proteomes" id="UP000281741"/>
    </source>
</evidence>
<gene>
    <name evidence="1" type="ORF">EG349_15585</name>
    <name evidence="2" type="ORF">EG353_14370</name>
</gene>
<evidence type="ECO:0000313" key="3">
    <source>
        <dbReference type="Proteomes" id="UP000274073"/>
    </source>
</evidence>